<sequence length="363" mass="39321">MMDHSLFQQKTYQPRWLFLCLLLCLTLAGCTSQSVTISIGGTATQTNSNVTAISSSNAKSGAQGVKLYIEPDAGEQVITTAINGAQKSVWLEMYLLTDKKVINALENAAHRQLDVRVILETHPYGSGSVSPTQTMDQLQAAGIKTQATSPDFALTHEKGMIIDGQTAFIMTSNFTNAALGNSKYTLNREYGIIDTNAQDVKTVQDIFTADWNRQPFKLNNPRLVVSPLNSHATFLALIRGAKKSLAIEAEEMQDSQVEQALTTAASHGVHIQVILPASSSSDSNSEGISIIKQAGVQVKQDQRLYMHAKIIIIDQQKAFVGSENISTASLDKNRELGIVVSDAAVLMALGRTFQTDWSTSQAA</sequence>
<evidence type="ECO:0000313" key="9">
    <source>
        <dbReference type="EMBL" id="GCE17370.1"/>
    </source>
</evidence>
<dbReference type="SMART" id="SM00155">
    <property type="entry name" value="PLDc"/>
    <property type="match status" value="2"/>
</dbReference>
<keyword evidence="10" id="KW-1185">Reference proteome</keyword>
<feature type="chain" id="PRO_5019053551" description="phospholipase D" evidence="7">
    <location>
        <begin position="29"/>
        <end position="363"/>
    </location>
</feature>
<evidence type="ECO:0000256" key="1">
    <source>
        <dbReference type="ARBA" id="ARBA00000798"/>
    </source>
</evidence>
<accession>A0A402AE36</accession>
<comment type="catalytic activity">
    <reaction evidence="1">
        <text>a 1,2-diacyl-sn-glycero-3-phosphocholine + H2O = a 1,2-diacyl-sn-glycero-3-phosphate + choline + H(+)</text>
        <dbReference type="Rhea" id="RHEA:14445"/>
        <dbReference type="ChEBI" id="CHEBI:15354"/>
        <dbReference type="ChEBI" id="CHEBI:15377"/>
        <dbReference type="ChEBI" id="CHEBI:15378"/>
        <dbReference type="ChEBI" id="CHEBI:57643"/>
        <dbReference type="ChEBI" id="CHEBI:58608"/>
        <dbReference type="EC" id="3.1.4.4"/>
    </reaction>
</comment>
<dbReference type="GO" id="GO:0004630">
    <property type="term" value="F:phospholipase D activity"/>
    <property type="evidence" value="ECO:0007669"/>
    <property type="project" value="UniProtKB-EC"/>
</dbReference>
<dbReference type="OrthoDB" id="345880at2"/>
<feature type="signal peptide" evidence="7">
    <location>
        <begin position="1"/>
        <end position="28"/>
    </location>
</feature>
<evidence type="ECO:0000256" key="7">
    <source>
        <dbReference type="SAM" id="SignalP"/>
    </source>
</evidence>
<feature type="domain" description="PLD phosphodiesterase" evidence="8">
    <location>
        <begin position="302"/>
        <end position="329"/>
    </location>
</feature>
<keyword evidence="6" id="KW-0443">Lipid metabolism</keyword>
<dbReference type="GO" id="GO:0016042">
    <property type="term" value="P:lipid catabolic process"/>
    <property type="evidence" value="ECO:0007669"/>
    <property type="project" value="UniProtKB-KW"/>
</dbReference>
<dbReference type="CDD" id="cd09128">
    <property type="entry name" value="PLDc_unchar1_2"/>
    <property type="match status" value="1"/>
</dbReference>
<evidence type="ECO:0000256" key="5">
    <source>
        <dbReference type="ARBA" id="ARBA00022963"/>
    </source>
</evidence>
<keyword evidence="5" id="KW-0442">Lipid degradation</keyword>
<evidence type="ECO:0000256" key="4">
    <source>
        <dbReference type="ARBA" id="ARBA00022801"/>
    </source>
</evidence>
<dbReference type="Gene3D" id="3.30.870.10">
    <property type="entry name" value="Endonuclease Chain A"/>
    <property type="match status" value="2"/>
</dbReference>
<dbReference type="PANTHER" id="PTHR43856">
    <property type="entry name" value="CARDIOLIPIN HYDROLASE"/>
    <property type="match status" value="1"/>
</dbReference>
<dbReference type="RefSeq" id="WP_126549070.1">
    <property type="nucleotide sequence ID" value="NZ_BIFS01000001.1"/>
</dbReference>
<reference evidence="10" key="1">
    <citation type="submission" date="2018-12" db="EMBL/GenBank/DDBJ databases">
        <title>Tengunoibacter tsumagoiensis gen. nov., sp. nov., Dictyobacter kobayashii sp. nov., D. alpinus sp. nov., and D. joshuensis sp. nov. and description of Dictyobacteraceae fam. nov. within the order Ktedonobacterales isolated from Tengu-no-mugimeshi.</title>
        <authorList>
            <person name="Wang C.M."/>
            <person name="Zheng Y."/>
            <person name="Sakai Y."/>
            <person name="Toyoda A."/>
            <person name="Minakuchi Y."/>
            <person name="Abe K."/>
            <person name="Yokota A."/>
            <person name="Yabe S."/>
        </authorList>
    </citation>
    <scope>NUCLEOTIDE SEQUENCE [LARGE SCALE GENOMIC DNA]</scope>
    <source>
        <strain evidence="10">Uno11</strain>
    </source>
</reference>
<gene>
    <name evidence="9" type="ORF">KDK_11700</name>
</gene>
<comment type="caution">
    <text evidence="9">The sequence shown here is derived from an EMBL/GenBank/DDBJ whole genome shotgun (WGS) entry which is preliminary data.</text>
</comment>
<evidence type="ECO:0000259" key="8">
    <source>
        <dbReference type="PROSITE" id="PS50035"/>
    </source>
</evidence>
<dbReference type="Proteomes" id="UP000287188">
    <property type="component" value="Unassembled WGS sequence"/>
</dbReference>
<dbReference type="GO" id="GO:0006793">
    <property type="term" value="P:phosphorus metabolic process"/>
    <property type="evidence" value="ECO:0007669"/>
    <property type="project" value="UniProtKB-ARBA"/>
</dbReference>
<name>A0A402AE36_9CHLR</name>
<evidence type="ECO:0000256" key="3">
    <source>
        <dbReference type="ARBA" id="ARBA00012027"/>
    </source>
</evidence>
<dbReference type="GO" id="GO:0016891">
    <property type="term" value="F:RNA endonuclease activity producing 5'-phosphomonoesters, hydrolytic mechanism"/>
    <property type="evidence" value="ECO:0007669"/>
    <property type="project" value="TreeGrafter"/>
</dbReference>
<evidence type="ECO:0000313" key="10">
    <source>
        <dbReference type="Proteomes" id="UP000287188"/>
    </source>
</evidence>
<dbReference type="PROSITE" id="PS50035">
    <property type="entry name" value="PLD"/>
    <property type="match status" value="2"/>
</dbReference>
<dbReference type="InterPro" id="IPR051406">
    <property type="entry name" value="PLD_domain"/>
</dbReference>
<dbReference type="EC" id="3.1.4.4" evidence="3"/>
<dbReference type="EMBL" id="BIFS01000001">
    <property type="protein sequence ID" value="GCE17370.1"/>
    <property type="molecule type" value="Genomic_DNA"/>
</dbReference>
<keyword evidence="4" id="KW-0378">Hydrolase</keyword>
<evidence type="ECO:0000256" key="2">
    <source>
        <dbReference type="ARBA" id="ARBA00008664"/>
    </source>
</evidence>
<organism evidence="9 10">
    <name type="scientific">Dictyobacter kobayashii</name>
    <dbReference type="NCBI Taxonomy" id="2014872"/>
    <lineage>
        <taxon>Bacteria</taxon>
        <taxon>Bacillati</taxon>
        <taxon>Chloroflexota</taxon>
        <taxon>Ktedonobacteria</taxon>
        <taxon>Ktedonobacterales</taxon>
        <taxon>Dictyobacteraceae</taxon>
        <taxon>Dictyobacter</taxon>
    </lineage>
</organism>
<proteinExistence type="inferred from homology"/>
<keyword evidence="7" id="KW-0732">Signal</keyword>
<dbReference type="Pfam" id="PF13091">
    <property type="entry name" value="PLDc_2"/>
    <property type="match status" value="2"/>
</dbReference>
<comment type="similarity">
    <text evidence="2">Belongs to the phospholipase D family.</text>
</comment>
<dbReference type="PANTHER" id="PTHR43856:SF1">
    <property type="entry name" value="MITOCHONDRIAL CARDIOLIPIN HYDROLASE"/>
    <property type="match status" value="1"/>
</dbReference>
<evidence type="ECO:0000256" key="6">
    <source>
        <dbReference type="ARBA" id="ARBA00023098"/>
    </source>
</evidence>
<dbReference type="InterPro" id="IPR001736">
    <property type="entry name" value="PLipase_D/transphosphatidylase"/>
</dbReference>
<dbReference type="AlphaFoldDB" id="A0A402AE36"/>
<dbReference type="SUPFAM" id="SSF56024">
    <property type="entry name" value="Phospholipase D/nuclease"/>
    <property type="match status" value="2"/>
</dbReference>
<feature type="domain" description="PLD phosphodiesterase" evidence="8">
    <location>
        <begin position="151"/>
        <end position="178"/>
    </location>
</feature>
<protein>
    <recommendedName>
        <fullName evidence="3">phospholipase D</fullName>
        <ecNumber evidence="3">3.1.4.4</ecNumber>
    </recommendedName>
</protein>
<dbReference type="InterPro" id="IPR025202">
    <property type="entry name" value="PLD-like_dom"/>
</dbReference>